<name>A0A0R3VSV8_TAEAS</name>
<evidence type="ECO:0000313" key="3">
    <source>
        <dbReference type="Proteomes" id="UP000282613"/>
    </source>
</evidence>
<gene>
    <name evidence="2" type="ORF">TASK_LOCUS282</name>
</gene>
<dbReference type="EMBL" id="UYRS01000032">
    <property type="protein sequence ID" value="VDK20590.1"/>
    <property type="molecule type" value="Genomic_DNA"/>
</dbReference>
<dbReference type="Proteomes" id="UP000282613">
    <property type="component" value="Unassembled WGS sequence"/>
</dbReference>
<protein>
    <submittedName>
        <fullName evidence="2 4">Uncharacterized protein</fullName>
    </submittedName>
</protein>
<feature type="region of interest" description="Disordered" evidence="1">
    <location>
        <begin position="40"/>
        <end position="73"/>
    </location>
</feature>
<accession>A0A0R3VSV8</accession>
<sequence length="167" mass="18019">MDGDVKLKWGGGTEAHPCFPQKFCSIPSFALPSLLPRLATDSRDGQHSSPPFNVVPKPDDSSDPGSATRDPAHLPWHLILETGTKHAAMTDARRARLASTTVYFPPTDRSDPQALPYVDNTGFELVLCPPSSGKTRVSARVSLSCQVDGLSPDRFIRNVAASKEPNP</sequence>
<proteinExistence type="predicted"/>
<dbReference type="WBParaSite" id="TASK_0000028101-mRNA-1">
    <property type="protein sequence ID" value="TASK_0000028101-mRNA-1"/>
    <property type="gene ID" value="TASK_0000028101"/>
</dbReference>
<reference evidence="4" key="1">
    <citation type="submission" date="2017-02" db="UniProtKB">
        <authorList>
            <consortium name="WormBaseParasite"/>
        </authorList>
    </citation>
    <scope>IDENTIFICATION</scope>
</reference>
<keyword evidence="3" id="KW-1185">Reference proteome</keyword>
<reference evidence="2 3" key="2">
    <citation type="submission" date="2018-11" db="EMBL/GenBank/DDBJ databases">
        <authorList>
            <consortium name="Pathogen Informatics"/>
        </authorList>
    </citation>
    <scope>NUCLEOTIDE SEQUENCE [LARGE SCALE GENOMIC DNA]</scope>
</reference>
<evidence type="ECO:0000256" key="1">
    <source>
        <dbReference type="SAM" id="MobiDB-lite"/>
    </source>
</evidence>
<dbReference type="AlphaFoldDB" id="A0A0R3VSV8"/>
<evidence type="ECO:0000313" key="4">
    <source>
        <dbReference type="WBParaSite" id="TASK_0000028101-mRNA-1"/>
    </source>
</evidence>
<evidence type="ECO:0000313" key="2">
    <source>
        <dbReference type="EMBL" id="VDK20590.1"/>
    </source>
</evidence>
<organism evidence="4">
    <name type="scientific">Taenia asiatica</name>
    <name type="common">Asian tapeworm</name>
    <dbReference type="NCBI Taxonomy" id="60517"/>
    <lineage>
        <taxon>Eukaryota</taxon>
        <taxon>Metazoa</taxon>
        <taxon>Spiralia</taxon>
        <taxon>Lophotrochozoa</taxon>
        <taxon>Platyhelminthes</taxon>
        <taxon>Cestoda</taxon>
        <taxon>Eucestoda</taxon>
        <taxon>Cyclophyllidea</taxon>
        <taxon>Taeniidae</taxon>
        <taxon>Taenia</taxon>
    </lineage>
</organism>